<keyword evidence="1" id="KW-0472">Membrane</keyword>
<protein>
    <submittedName>
        <fullName evidence="2">Uncharacterized protein</fullName>
    </submittedName>
</protein>
<dbReference type="OrthoDB" id="3038990at2759"/>
<evidence type="ECO:0000313" key="3">
    <source>
        <dbReference type="Proteomes" id="UP000807306"/>
    </source>
</evidence>
<organism evidence="2 3">
    <name type="scientific">Crepidotus variabilis</name>
    <dbReference type="NCBI Taxonomy" id="179855"/>
    <lineage>
        <taxon>Eukaryota</taxon>
        <taxon>Fungi</taxon>
        <taxon>Dikarya</taxon>
        <taxon>Basidiomycota</taxon>
        <taxon>Agaricomycotina</taxon>
        <taxon>Agaricomycetes</taxon>
        <taxon>Agaricomycetidae</taxon>
        <taxon>Agaricales</taxon>
        <taxon>Agaricineae</taxon>
        <taxon>Crepidotaceae</taxon>
        <taxon>Crepidotus</taxon>
    </lineage>
</organism>
<dbReference type="EMBL" id="MU157880">
    <property type="protein sequence ID" value="KAF9525735.1"/>
    <property type="molecule type" value="Genomic_DNA"/>
</dbReference>
<reference evidence="2" key="1">
    <citation type="submission" date="2020-11" db="EMBL/GenBank/DDBJ databases">
        <authorList>
            <consortium name="DOE Joint Genome Institute"/>
            <person name="Ahrendt S."/>
            <person name="Riley R."/>
            <person name="Andreopoulos W."/>
            <person name="Labutti K."/>
            <person name="Pangilinan J."/>
            <person name="Ruiz-Duenas F.J."/>
            <person name="Barrasa J.M."/>
            <person name="Sanchez-Garcia M."/>
            <person name="Camarero S."/>
            <person name="Miyauchi S."/>
            <person name="Serrano A."/>
            <person name="Linde D."/>
            <person name="Babiker R."/>
            <person name="Drula E."/>
            <person name="Ayuso-Fernandez I."/>
            <person name="Pacheco R."/>
            <person name="Padilla G."/>
            <person name="Ferreira P."/>
            <person name="Barriuso J."/>
            <person name="Kellner H."/>
            <person name="Castanera R."/>
            <person name="Alfaro M."/>
            <person name="Ramirez L."/>
            <person name="Pisabarro A.G."/>
            <person name="Kuo A."/>
            <person name="Tritt A."/>
            <person name="Lipzen A."/>
            <person name="He G."/>
            <person name="Yan M."/>
            <person name="Ng V."/>
            <person name="Cullen D."/>
            <person name="Martin F."/>
            <person name="Rosso M.-N."/>
            <person name="Henrissat B."/>
            <person name="Hibbett D."/>
            <person name="Martinez A.T."/>
            <person name="Grigoriev I.V."/>
        </authorList>
    </citation>
    <scope>NUCLEOTIDE SEQUENCE</scope>
    <source>
        <strain evidence="2">CBS 506.95</strain>
    </source>
</reference>
<feature type="transmembrane region" description="Helical" evidence="1">
    <location>
        <begin position="80"/>
        <end position="103"/>
    </location>
</feature>
<feature type="transmembrane region" description="Helical" evidence="1">
    <location>
        <begin position="152"/>
        <end position="175"/>
    </location>
</feature>
<keyword evidence="3" id="KW-1185">Reference proteome</keyword>
<proteinExistence type="predicted"/>
<evidence type="ECO:0000256" key="1">
    <source>
        <dbReference type="SAM" id="Phobius"/>
    </source>
</evidence>
<gene>
    <name evidence="2" type="ORF">CPB83DRAFT_517494</name>
</gene>
<name>A0A9P6EAZ0_9AGAR</name>
<comment type="caution">
    <text evidence="2">The sequence shown here is derived from an EMBL/GenBank/DDBJ whole genome shotgun (WGS) entry which is preliminary data.</text>
</comment>
<accession>A0A9P6EAZ0</accession>
<keyword evidence="1" id="KW-0812">Transmembrane</keyword>
<keyword evidence="1" id="KW-1133">Transmembrane helix</keyword>
<dbReference type="AlphaFoldDB" id="A0A9P6EAZ0"/>
<sequence length="191" mass="21241">MNAVAMISRACTGSLFYMRVKVLYSSIRLVRGLLAVALLASVAGATLGFWTVTSIRVGVPSGAPLSSYKGVCVSQAIAPYWLIALTPATETIFDIFVCLAVTYKIQQYQDDTNLRQRDNVPQPGNNWRKWIYRSKGRPLSRLADRFMRDSQFYAIFALYIKVSQILLIIITPFLIQTTSGVSLMLSFPDAA</sequence>
<dbReference type="Proteomes" id="UP000807306">
    <property type="component" value="Unassembled WGS sequence"/>
</dbReference>
<evidence type="ECO:0000313" key="2">
    <source>
        <dbReference type="EMBL" id="KAF9525735.1"/>
    </source>
</evidence>
<feature type="transmembrane region" description="Helical" evidence="1">
    <location>
        <begin position="29"/>
        <end position="52"/>
    </location>
</feature>